<proteinExistence type="predicted"/>
<evidence type="ECO:0000313" key="2">
    <source>
        <dbReference type="Proteomes" id="UP001589590"/>
    </source>
</evidence>
<organism evidence="1 2">
    <name type="scientific">Algibacter miyuki</name>
    <dbReference type="NCBI Taxonomy" id="1306933"/>
    <lineage>
        <taxon>Bacteria</taxon>
        <taxon>Pseudomonadati</taxon>
        <taxon>Bacteroidota</taxon>
        <taxon>Flavobacteriia</taxon>
        <taxon>Flavobacteriales</taxon>
        <taxon>Flavobacteriaceae</taxon>
        <taxon>Algibacter</taxon>
    </lineage>
</organism>
<dbReference type="RefSeq" id="WP_290270563.1">
    <property type="nucleotide sequence ID" value="NZ_JAUFQP010000010.1"/>
</dbReference>
<keyword evidence="2" id="KW-1185">Reference proteome</keyword>
<evidence type="ECO:0000313" key="1">
    <source>
        <dbReference type="EMBL" id="MFB9106527.1"/>
    </source>
</evidence>
<protein>
    <submittedName>
        <fullName evidence="1">Uncharacterized protein</fullName>
    </submittedName>
</protein>
<gene>
    <name evidence="1" type="ORF">ACFFU1_16585</name>
</gene>
<accession>A0ABV5H3P5</accession>
<reference evidence="1 2" key="1">
    <citation type="submission" date="2024-09" db="EMBL/GenBank/DDBJ databases">
        <authorList>
            <person name="Sun Q."/>
            <person name="Mori K."/>
        </authorList>
    </citation>
    <scope>NUCLEOTIDE SEQUENCE [LARGE SCALE GENOMIC DNA]</scope>
    <source>
        <strain evidence="1 2">CECT 8300</strain>
    </source>
</reference>
<comment type="caution">
    <text evidence="1">The sequence shown here is derived from an EMBL/GenBank/DDBJ whole genome shotgun (WGS) entry which is preliminary data.</text>
</comment>
<dbReference type="EMBL" id="JBHMFA010000017">
    <property type="protein sequence ID" value="MFB9106527.1"/>
    <property type="molecule type" value="Genomic_DNA"/>
</dbReference>
<dbReference type="Proteomes" id="UP001589590">
    <property type="component" value="Unassembled WGS sequence"/>
</dbReference>
<sequence>MIKVGEIKEVKNKGLEFKIQAIDEEFIVIDDGTGKATPKRLGEVITDVPENPFGIKKGIKMIMSE</sequence>
<name>A0ABV5H3P5_9FLAO</name>